<dbReference type="Pfam" id="PF02023">
    <property type="entry name" value="SCAN"/>
    <property type="match status" value="1"/>
</dbReference>
<dbReference type="GeneTree" id="ENSGT00940000165751"/>
<reference evidence="3" key="3">
    <citation type="submission" date="2025-09" db="UniProtKB">
        <authorList>
            <consortium name="Ensembl"/>
        </authorList>
    </citation>
    <scope>IDENTIFICATION</scope>
</reference>
<evidence type="ECO:0000256" key="1">
    <source>
        <dbReference type="SAM" id="MobiDB-lite"/>
    </source>
</evidence>
<dbReference type="SUPFAM" id="SSF47353">
    <property type="entry name" value="Retrovirus capsid dimerization domain-like"/>
    <property type="match status" value="1"/>
</dbReference>
<reference evidence="3" key="2">
    <citation type="submission" date="2025-08" db="UniProtKB">
        <authorList>
            <consortium name="Ensembl"/>
        </authorList>
    </citation>
    <scope>IDENTIFICATION</scope>
</reference>
<dbReference type="PANTHER" id="PTHR46888:SF13">
    <property type="entry name" value="RIBONUCLEASE H"/>
    <property type="match status" value="1"/>
</dbReference>
<dbReference type="Ensembl" id="ENSSAUT00010049368.1">
    <property type="protein sequence ID" value="ENSSAUP00010046963.1"/>
    <property type="gene ID" value="ENSSAUG00010019545.1"/>
</dbReference>
<reference evidence="3" key="1">
    <citation type="submission" date="2021-04" db="EMBL/GenBank/DDBJ databases">
        <authorList>
            <consortium name="Wellcome Sanger Institute Data Sharing"/>
        </authorList>
    </citation>
    <scope>NUCLEOTIDE SEQUENCE [LARGE SCALE GENOMIC DNA]</scope>
</reference>
<accession>A0A671X7F7</accession>
<protein>
    <recommendedName>
        <fullName evidence="2">SCAN box domain-containing protein</fullName>
    </recommendedName>
</protein>
<dbReference type="Gene3D" id="1.10.4020.10">
    <property type="entry name" value="DNA breaking-rejoining enzymes"/>
    <property type="match status" value="1"/>
</dbReference>
<feature type="domain" description="SCAN box" evidence="2">
    <location>
        <begin position="114"/>
        <end position="202"/>
    </location>
</feature>
<dbReference type="InterPro" id="IPR036875">
    <property type="entry name" value="Znf_CCHC_sf"/>
</dbReference>
<evidence type="ECO:0000313" key="3">
    <source>
        <dbReference type="Ensembl" id="ENSSAUP00010046963.1"/>
    </source>
</evidence>
<dbReference type="InterPro" id="IPR038269">
    <property type="entry name" value="SCAN_sf"/>
</dbReference>
<dbReference type="SUPFAM" id="SSF57756">
    <property type="entry name" value="Retrovirus zinc finger-like domains"/>
    <property type="match status" value="1"/>
</dbReference>
<dbReference type="AlphaFoldDB" id="A0A671X7F7"/>
<sequence length="560" mass="61835">MHLRVKALELERQPNVAPHSPVAPQDPQSLRPNLDVSRLIALVPPFRESEVDSYFSAFERIAATLNWPKDVWTLLLQCKLVGKAQEVCAALTVEQSLNYDIVKASVLRAYELVPEAYRQKFRNCVKSVGQTYVEFARDKGVLFDKWCHASKTKDFAQLRELVLLEEFKKCLPERIVVYLNEQKVVSLSQAAVFADEFALTHKSAFLSPGRETPRSAVNNKPRSPKNSRRNFSTAGENRECYYCHETGHLISVCPVLKSKEQSKSKKPSAVGLINSEPTLSRQGNLTEVDDSFKPFTTQGFVSLAGNEASRVPITILRDTGATHSVARRGMLPFSDRSYCGSDLLLWGIKLSVIRAPRHTVCLSSDLVSGTVQVAVRDQLPIAGVDLILGNDLAGNKVFPSAPEVTENPTADVCVTSAAPDAPSVFPACVVTRAQARKLGEIVDLSDSFLNTSEVSVSPSSELKNEPLSVEVETEDKELCLAVNKEQLIKAQQSDSTLAACLAAAQEQKNDKLPMTYLFDEDVLVRKWSPMSGLECDVVTQVVVPKEFRLQVLSLAHDHNL</sequence>
<name>A0A671X7F7_SPAAU</name>
<evidence type="ECO:0000313" key="4">
    <source>
        <dbReference type="Proteomes" id="UP000472265"/>
    </source>
</evidence>
<dbReference type="InParanoid" id="A0A671X7F7"/>
<dbReference type="GO" id="GO:0003676">
    <property type="term" value="F:nucleic acid binding"/>
    <property type="evidence" value="ECO:0007669"/>
    <property type="project" value="InterPro"/>
</dbReference>
<organism evidence="3 4">
    <name type="scientific">Sparus aurata</name>
    <name type="common">Gilthead sea bream</name>
    <dbReference type="NCBI Taxonomy" id="8175"/>
    <lineage>
        <taxon>Eukaryota</taxon>
        <taxon>Metazoa</taxon>
        <taxon>Chordata</taxon>
        <taxon>Craniata</taxon>
        <taxon>Vertebrata</taxon>
        <taxon>Euteleostomi</taxon>
        <taxon>Actinopterygii</taxon>
        <taxon>Neopterygii</taxon>
        <taxon>Teleostei</taxon>
        <taxon>Neoteleostei</taxon>
        <taxon>Acanthomorphata</taxon>
        <taxon>Eupercaria</taxon>
        <taxon>Spariformes</taxon>
        <taxon>Sparidae</taxon>
        <taxon>Sparus</taxon>
    </lineage>
</organism>
<dbReference type="Gene3D" id="4.10.60.10">
    <property type="entry name" value="Zinc finger, CCHC-type"/>
    <property type="match status" value="1"/>
</dbReference>
<dbReference type="GO" id="GO:0008270">
    <property type="term" value="F:zinc ion binding"/>
    <property type="evidence" value="ECO:0007669"/>
    <property type="project" value="InterPro"/>
</dbReference>
<evidence type="ECO:0000259" key="2">
    <source>
        <dbReference type="Pfam" id="PF02023"/>
    </source>
</evidence>
<dbReference type="Proteomes" id="UP000472265">
    <property type="component" value="Chromosome 16"/>
</dbReference>
<dbReference type="PANTHER" id="PTHR46888">
    <property type="entry name" value="ZINC KNUCKLE DOMAINCONTAINING PROTEIN-RELATED"/>
    <property type="match status" value="1"/>
</dbReference>
<dbReference type="InterPro" id="IPR003309">
    <property type="entry name" value="SCAN_dom"/>
</dbReference>
<keyword evidence="4" id="KW-1185">Reference proteome</keyword>
<proteinExistence type="predicted"/>
<dbReference type="OMA" id="YCHRSGH"/>
<feature type="region of interest" description="Disordered" evidence="1">
    <location>
        <begin position="208"/>
        <end position="231"/>
    </location>
</feature>